<dbReference type="Gene3D" id="1.20.150.20">
    <property type="entry name" value="ATP synthase alpha/beta chain, C-terminal domain"/>
    <property type="match status" value="1"/>
</dbReference>
<dbReference type="InterPro" id="IPR000793">
    <property type="entry name" value="ATP_synth_asu_C"/>
</dbReference>
<sequence length="112" mass="12517">MNTKFLDNITVVPGEVLINPKTIANFSPCLIPVRIRNSSSNLSQNGRYGKEQEENERRNLSNSNKRCLHIQVRGSSKLELAQYREVTSLAQFGSDLDAATQALPNRSARLTD</sequence>
<name>A0A9Q0QUT6_9MAGN</name>
<dbReference type="GO" id="GO:0045259">
    <property type="term" value="C:proton-transporting ATP synthase complex"/>
    <property type="evidence" value="ECO:0007669"/>
    <property type="project" value="InterPro"/>
</dbReference>
<accession>A0A9Q0QUT6</accession>
<protein>
    <recommendedName>
        <fullName evidence="2">ATP synthase alpha subunit C-terminal domain-containing protein</fullName>
    </recommendedName>
</protein>
<dbReference type="SUPFAM" id="SSF47917">
    <property type="entry name" value="C-terminal domain of alpha and beta subunits of F1 ATP synthase"/>
    <property type="match status" value="1"/>
</dbReference>
<evidence type="ECO:0000313" key="3">
    <source>
        <dbReference type="EMBL" id="KAJ4972524.1"/>
    </source>
</evidence>
<evidence type="ECO:0000256" key="1">
    <source>
        <dbReference type="SAM" id="MobiDB-lite"/>
    </source>
</evidence>
<evidence type="ECO:0000259" key="2">
    <source>
        <dbReference type="Pfam" id="PF00306"/>
    </source>
</evidence>
<comment type="caution">
    <text evidence="3">The sequence shown here is derived from an EMBL/GenBank/DDBJ whole genome shotgun (WGS) entry which is preliminary data.</text>
</comment>
<dbReference type="GO" id="GO:0043531">
    <property type="term" value="F:ADP binding"/>
    <property type="evidence" value="ECO:0007669"/>
    <property type="project" value="TreeGrafter"/>
</dbReference>
<organism evidence="3 4">
    <name type="scientific">Protea cynaroides</name>
    <dbReference type="NCBI Taxonomy" id="273540"/>
    <lineage>
        <taxon>Eukaryota</taxon>
        <taxon>Viridiplantae</taxon>
        <taxon>Streptophyta</taxon>
        <taxon>Embryophyta</taxon>
        <taxon>Tracheophyta</taxon>
        <taxon>Spermatophyta</taxon>
        <taxon>Magnoliopsida</taxon>
        <taxon>Proteales</taxon>
        <taxon>Proteaceae</taxon>
        <taxon>Protea</taxon>
    </lineage>
</organism>
<dbReference type="InterPro" id="IPR005294">
    <property type="entry name" value="ATP_synth_F1_asu"/>
</dbReference>
<dbReference type="EMBL" id="JAMYWD010000004">
    <property type="protein sequence ID" value="KAJ4972524.1"/>
    <property type="molecule type" value="Genomic_DNA"/>
</dbReference>
<evidence type="ECO:0000313" key="4">
    <source>
        <dbReference type="Proteomes" id="UP001141806"/>
    </source>
</evidence>
<dbReference type="AlphaFoldDB" id="A0A9Q0QUT6"/>
<dbReference type="PANTHER" id="PTHR48082:SF2">
    <property type="entry name" value="ATP SYNTHASE SUBUNIT ALPHA, MITOCHONDRIAL"/>
    <property type="match status" value="1"/>
</dbReference>
<proteinExistence type="predicted"/>
<reference evidence="3" key="1">
    <citation type="journal article" date="2023" name="Plant J.">
        <title>The genome of the king protea, Protea cynaroides.</title>
        <authorList>
            <person name="Chang J."/>
            <person name="Duong T.A."/>
            <person name="Schoeman C."/>
            <person name="Ma X."/>
            <person name="Roodt D."/>
            <person name="Barker N."/>
            <person name="Li Z."/>
            <person name="Van de Peer Y."/>
            <person name="Mizrachi E."/>
        </authorList>
    </citation>
    <scope>NUCLEOTIDE SEQUENCE</scope>
    <source>
        <tissue evidence="3">Young leaves</tissue>
    </source>
</reference>
<feature type="compositionally biased region" description="Basic and acidic residues" evidence="1">
    <location>
        <begin position="48"/>
        <end position="59"/>
    </location>
</feature>
<dbReference type="Pfam" id="PF00306">
    <property type="entry name" value="ATP-synt_ab_C"/>
    <property type="match status" value="1"/>
</dbReference>
<dbReference type="OrthoDB" id="9805536at2759"/>
<keyword evidence="4" id="KW-1185">Reference proteome</keyword>
<feature type="region of interest" description="Disordered" evidence="1">
    <location>
        <begin position="39"/>
        <end position="66"/>
    </location>
</feature>
<dbReference type="Proteomes" id="UP001141806">
    <property type="component" value="Unassembled WGS sequence"/>
</dbReference>
<dbReference type="GO" id="GO:0005524">
    <property type="term" value="F:ATP binding"/>
    <property type="evidence" value="ECO:0007669"/>
    <property type="project" value="TreeGrafter"/>
</dbReference>
<feature type="domain" description="ATP synthase alpha subunit C-terminal" evidence="2">
    <location>
        <begin position="71"/>
        <end position="111"/>
    </location>
</feature>
<dbReference type="GO" id="GO:0046933">
    <property type="term" value="F:proton-transporting ATP synthase activity, rotational mechanism"/>
    <property type="evidence" value="ECO:0007669"/>
    <property type="project" value="InterPro"/>
</dbReference>
<dbReference type="InterPro" id="IPR038376">
    <property type="entry name" value="ATP_synth_asu_C_sf"/>
</dbReference>
<dbReference type="PANTHER" id="PTHR48082">
    <property type="entry name" value="ATP SYNTHASE SUBUNIT ALPHA, MITOCHONDRIAL"/>
    <property type="match status" value="1"/>
</dbReference>
<gene>
    <name evidence="3" type="ORF">NE237_005698</name>
</gene>